<protein>
    <submittedName>
        <fullName evidence="1">Uncharacterized protein</fullName>
    </submittedName>
</protein>
<name>A0A0A9BUE7_ARUDO</name>
<reference evidence="1" key="2">
    <citation type="journal article" date="2015" name="Data Brief">
        <title>Shoot transcriptome of the giant reed, Arundo donax.</title>
        <authorList>
            <person name="Barrero R.A."/>
            <person name="Guerrero F.D."/>
            <person name="Moolhuijzen P."/>
            <person name="Goolsby J.A."/>
            <person name="Tidwell J."/>
            <person name="Bellgard S.E."/>
            <person name="Bellgard M.I."/>
        </authorList>
    </citation>
    <scope>NUCLEOTIDE SEQUENCE</scope>
    <source>
        <tissue evidence="1">Shoot tissue taken approximately 20 cm above the soil surface</tissue>
    </source>
</reference>
<evidence type="ECO:0000313" key="1">
    <source>
        <dbReference type="EMBL" id="JAD64795.1"/>
    </source>
</evidence>
<proteinExistence type="predicted"/>
<reference evidence="1" key="1">
    <citation type="submission" date="2014-09" db="EMBL/GenBank/DDBJ databases">
        <authorList>
            <person name="Magalhaes I.L.F."/>
            <person name="Oliveira U."/>
            <person name="Santos F.R."/>
            <person name="Vidigal T.H.D.A."/>
            <person name="Brescovit A.D."/>
            <person name="Santos A.J."/>
        </authorList>
    </citation>
    <scope>NUCLEOTIDE SEQUENCE</scope>
    <source>
        <tissue evidence="1">Shoot tissue taken approximately 20 cm above the soil surface</tissue>
    </source>
</reference>
<accession>A0A0A9BUE7</accession>
<dbReference type="EMBL" id="GBRH01233100">
    <property type="protein sequence ID" value="JAD64795.1"/>
    <property type="molecule type" value="Transcribed_RNA"/>
</dbReference>
<organism evidence="1">
    <name type="scientific">Arundo donax</name>
    <name type="common">Giant reed</name>
    <name type="synonym">Donax arundinaceus</name>
    <dbReference type="NCBI Taxonomy" id="35708"/>
    <lineage>
        <taxon>Eukaryota</taxon>
        <taxon>Viridiplantae</taxon>
        <taxon>Streptophyta</taxon>
        <taxon>Embryophyta</taxon>
        <taxon>Tracheophyta</taxon>
        <taxon>Spermatophyta</taxon>
        <taxon>Magnoliopsida</taxon>
        <taxon>Liliopsida</taxon>
        <taxon>Poales</taxon>
        <taxon>Poaceae</taxon>
        <taxon>PACMAD clade</taxon>
        <taxon>Arundinoideae</taxon>
        <taxon>Arundineae</taxon>
        <taxon>Arundo</taxon>
    </lineage>
</organism>
<dbReference type="AlphaFoldDB" id="A0A0A9BUE7"/>
<sequence>MLRKQLKLKEALLQSS</sequence>